<dbReference type="InterPro" id="IPR045546">
    <property type="entry name" value="Exportin-T_C"/>
</dbReference>
<evidence type="ECO:0000256" key="7">
    <source>
        <dbReference type="ARBA" id="ARBA00022694"/>
    </source>
</evidence>
<feature type="coiled-coil region" evidence="12">
    <location>
        <begin position="425"/>
        <end position="452"/>
    </location>
</feature>
<evidence type="ECO:0000256" key="3">
    <source>
        <dbReference type="ARBA" id="ARBA00018928"/>
    </source>
</evidence>
<dbReference type="Gene3D" id="1.25.10.10">
    <property type="entry name" value="Leucine-rich Repeat Variant"/>
    <property type="match status" value="1"/>
</dbReference>
<evidence type="ECO:0000256" key="11">
    <source>
        <dbReference type="RuleBase" id="RU366037"/>
    </source>
</evidence>
<dbReference type="InterPro" id="IPR040017">
    <property type="entry name" value="XPOT"/>
</dbReference>
<dbReference type="Pfam" id="PF19282">
    <property type="entry name" value="Exportin-T"/>
    <property type="match status" value="1"/>
</dbReference>
<keyword evidence="6 11" id="KW-0820">tRNA-binding</keyword>
<dbReference type="InterPro" id="IPR011989">
    <property type="entry name" value="ARM-like"/>
</dbReference>
<feature type="domain" description="Exportin-1/Importin-beta-like" evidence="13">
    <location>
        <begin position="107"/>
        <end position="268"/>
    </location>
</feature>
<comment type="similarity">
    <text evidence="2 11">Belongs to the exportin family.</text>
</comment>
<evidence type="ECO:0000256" key="8">
    <source>
        <dbReference type="ARBA" id="ARBA00022884"/>
    </source>
</evidence>
<dbReference type="SUPFAM" id="SSF48371">
    <property type="entry name" value="ARM repeat"/>
    <property type="match status" value="1"/>
</dbReference>
<evidence type="ECO:0000256" key="1">
    <source>
        <dbReference type="ARBA" id="ARBA00004496"/>
    </source>
</evidence>
<dbReference type="GO" id="GO:0000049">
    <property type="term" value="F:tRNA binding"/>
    <property type="evidence" value="ECO:0007669"/>
    <property type="project" value="UniProtKB-UniRule"/>
</dbReference>
<evidence type="ECO:0000313" key="16">
    <source>
        <dbReference type="Proteomes" id="UP000275385"/>
    </source>
</evidence>
<dbReference type="GO" id="GO:0008033">
    <property type="term" value="P:tRNA processing"/>
    <property type="evidence" value="ECO:0007669"/>
    <property type="project" value="UniProtKB-KW"/>
</dbReference>
<dbReference type="GO" id="GO:0071528">
    <property type="term" value="P:tRNA re-export from nucleus"/>
    <property type="evidence" value="ECO:0007669"/>
    <property type="project" value="UniProtKB-UniRule"/>
</dbReference>
<dbReference type="AlphaFoldDB" id="A0A420YJI0"/>
<proteinExistence type="inferred from homology"/>
<keyword evidence="5 11" id="KW-0963">Cytoplasm</keyword>
<keyword evidence="16" id="KW-1185">Reference proteome</keyword>
<keyword evidence="7" id="KW-0819">tRNA processing</keyword>
<evidence type="ECO:0000256" key="5">
    <source>
        <dbReference type="ARBA" id="ARBA00022490"/>
    </source>
</evidence>
<keyword evidence="8 11" id="KW-0694">RNA-binding</keyword>
<feature type="domain" description="Exportin-T C-terminal" evidence="14">
    <location>
        <begin position="345"/>
        <end position="1027"/>
    </location>
</feature>
<dbReference type="STRING" id="177199.A0A420YJI0"/>
<dbReference type="FunFam" id="1.25.10.10:FF:000355">
    <property type="entry name" value="Exportin-T"/>
    <property type="match status" value="1"/>
</dbReference>
<dbReference type="OrthoDB" id="26399at2759"/>
<dbReference type="PANTHER" id="PTHR15952">
    <property type="entry name" value="EXPORTIN-T/LOS1"/>
    <property type="match status" value="1"/>
</dbReference>
<dbReference type="GO" id="GO:0005643">
    <property type="term" value="C:nuclear pore"/>
    <property type="evidence" value="ECO:0007669"/>
    <property type="project" value="TreeGrafter"/>
</dbReference>
<comment type="caution">
    <text evidence="15">The sequence shown here is derived from an EMBL/GenBank/DDBJ whole genome shotgun (WGS) entry which is preliminary data.</text>
</comment>
<dbReference type="GO" id="GO:0016363">
    <property type="term" value="C:nuclear matrix"/>
    <property type="evidence" value="ECO:0007669"/>
    <property type="project" value="TreeGrafter"/>
</dbReference>
<evidence type="ECO:0000313" key="15">
    <source>
        <dbReference type="EMBL" id="RKU47995.1"/>
    </source>
</evidence>
<keyword evidence="12" id="KW-0175">Coiled coil</keyword>
<comment type="subcellular location">
    <subcellularLocation>
        <location evidence="1 11">Cytoplasm</location>
    </subcellularLocation>
    <subcellularLocation>
        <location evidence="11">Nucleus</location>
    </subcellularLocation>
    <text evidence="11">Shuttles between the nucleus and the cytoplasm.</text>
</comment>
<evidence type="ECO:0000256" key="4">
    <source>
        <dbReference type="ARBA" id="ARBA00022448"/>
    </source>
</evidence>
<evidence type="ECO:0000256" key="12">
    <source>
        <dbReference type="SAM" id="Coils"/>
    </source>
</evidence>
<dbReference type="InterPro" id="IPR016024">
    <property type="entry name" value="ARM-type_fold"/>
</dbReference>
<evidence type="ECO:0000259" key="14">
    <source>
        <dbReference type="Pfam" id="PF19282"/>
    </source>
</evidence>
<evidence type="ECO:0000259" key="13">
    <source>
        <dbReference type="Pfam" id="PF08389"/>
    </source>
</evidence>
<organism evidence="15 16">
    <name type="scientific">Coniochaeta pulveracea</name>
    <dbReference type="NCBI Taxonomy" id="177199"/>
    <lineage>
        <taxon>Eukaryota</taxon>
        <taxon>Fungi</taxon>
        <taxon>Dikarya</taxon>
        <taxon>Ascomycota</taxon>
        <taxon>Pezizomycotina</taxon>
        <taxon>Sordariomycetes</taxon>
        <taxon>Sordariomycetidae</taxon>
        <taxon>Coniochaetales</taxon>
        <taxon>Coniochaetaceae</taxon>
        <taxon>Coniochaeta</taxon>
    </lineage>
</organism>
<accession>A0A420YJI0</accession>
<evidence type="ECO:0000256" key="10">
    <source>
        <dbReference type="ARBA" id="ARBA00025147"/>
    </source>
</evidence>
<dbReference type="GO" id="GO:0031267">
    <property type="term" value="F:small GTPase binding"/>
    <property type="evidence" value="ECO:0007669"/>
    <property type="project" value="InterPro"/>
</dbReference>
<dbReference type="EMBL" id="QVQW01000006">
    <property type="protein sequence ID" value="RKU47995.1"/>
    <property type="molecule type" value="Genomic_DNA"/>
</dbReference>
<dbReference type="PANTHER" id="PTHR15952:SF11">
    <property type="entry name" value="EXPORTIN-T"/>
    <property type="match status" value="1"/>
</dbReference>
<protein>
    <recommendedName>
        <fullName evidence="3 11">Exportin-T</fullName>
    </recommendedName>
    <alternativeName>
        <fullName evidence="11">Exportin(tRNA)</fullName>
    </alternativeName>
    <alternativeName>
        <fullName evidence="11">tRNA exportin</fullName>
    </alternativeName>
</protein>
<name>A0A420YJI0_9PEZI</name>
<comment type="function">
    <text evidence="10">tRNA nucleus export receptor which facilitates tRNA translocation across the nuclear pore complex. Involved in pre-tRNA splicing, probably by affecting the interaction of pre-tRNA with splicing endonuclease.</text>
</comment>
<dbReference type="Pfam" id="PF08389">
    <property type="entry name" value="Xpo1"/>
    <property type="match status" value="1"/>
</dbReference>
<evidence type="ECO:0000256" key="2">
    <source>
        <dbReference type="ARBA" id="ARBA00009466"/>
    </source>
</evidence>
<keyword evidence="9 11" id="KW-0539">Nucleus</keyword>
<keyword evidence="4 11" id="KW-0813">Transport</keyword>
<dbReference type="InterPro" id="IPR013598">
    <property type="entry name" value="Exportin-1/Importin-b-like"/>
</dbReference>
<reference evidence="15 16" key="1">
    <citation type="submission" date="2018-08" db="EMBL/GenBank/DDBJ databases">
        <title>Draft genome of the lignicolous fungus Coniochaeta pulveracea.</title>
        <authorList>
            <person name="Borstlap C.J."/>
            <person name="De Witt R.N."/>
            <person name="Botha A."/>
            <person name="Volschenk H."/>
        </authorList>
    </citation>
    <scope>NUCLEOTIDE SEQUENCE [LARGE SCALE GENOMIC DNA]</scope>
    <source>
        <strain evidence="15 16">CAB683</strain>
    </source>
</reference>
<gene>
    <name evidence="15" type="primary">LOS1</name>
    <name evidence="15" type="ORF">DL546_005658</name>
</gene>
<evidence type="ECO:0000256" key="6">
    <source>
        <dbReference type="ARBA" id="ARBA00022555"/>
    </source>
</evidence>
<evidence type="ECO:0000256" key="9">
    <source>
        <dbReference type="ARBA" id="ARBA00023242"/>
    </source>
</evidence>
<dbReference type="GO" id="GO:0005737">
    <property type="term" value="C:cytoplasm"/>
    <property type="evidence" value="ECO:0007669"/>
    <property type="project" value="UniProtKB-SubCell"/>
</dbReference>
<dbReference type="Proteomes" id="UP000275385">
    <property type="component" value="Unassembled WGS sequence"/>
</dbReference>
<sequence length="1029" mass="114637">MADLAGEVERAILIANDFRADRALQIEAQNYVKQLQTEVQAWQVCASLFTHTPRKDEVVRHVSMQTVNYAVSSQQLDGASLYQLKDSLLEYTRRTYKDEAGAQADSPAIQNKLAQTLVSLFVSLYKAGWETFIGDFLDITVLPNAQQRNNLAGVVFYLRILSLIHDEIADVLIIRQGQDAVRNNELKDLLRERDMRNITESWKEILLFWADQNDGVLELALKVVGKWVQWIDISLVVNQDMLNLLWPLVLRNLSSGAEDKVRDMAVDTMAEIVGKKMNAADKMQLISFLNLHEIVSQLVNCPVLNDSAKGTPQYDTDLGEAVAKLVNTTMTDIIKVLEAVKVDAETKAVADGHLQAFLDPLLRFFSDEYDEICSTVVPSLTDLLTFLRKIGTLPPAYSQMLTPILHAIILKTKFDETHDWGHEDAQTDEAEFAELRKKLQNLQKSVAAVDQNLYIEIVSTVVGNTFTRLDQEGSGMDWRDLELALHEMNLFGELALPNSGLAAKSQPNTVAADRLAVMMSKMVDSGIARHPHPAVPLQYMENCVRYCAFFDTHHHYIPQVLENFVNLMHHDHVRVRIRSWYLFLRLVRHLRAQVGNVAQTVIQSIGDLLPIKAELGGEEAEDDMSSDAVDNSADAVFTSQLYLFEAVGCVSSSGTIPADQQAANARYVMEPLFNDMQQYLPRATSGDAQAILQIHHIVMALGTLANGFSDWQPGSSSANAKAPPAKEVSEQFARAAEAILVALKQLNANSEIRSACRSAFSRLLSVLGSAVLPQLPQWIEGLLSQSSSKDEMAMFLRLLEQVVFGFKTEIYSFLDALLGPLVQRVFAGLTEPITGTDDEIQLQELRREFLTFIQVILTNDLGGVLVSSTNQHMFEDLINSIITLAKTIGHGNLVASRVAFSVMAKMAVVWGGPDVATISANPTAPTGPPAPVLPTFDEFMITHFHTACWDVLQDPNFRLTDAQSRQVLQEIAGLEQTLYTKTGDLFIQHLRAVTIPNLGIDGDQFLRHLTTGVERKTFVTYLQNLLRRR</sequence>